<evidence type="ECO:0000313" key="3">
    <source>
        <dbReference type="Proteomes" id="UP000015103"/>
    </source>
</evidence>
<dbReference type="InParanoid" id="T1HHE3"/>
<dbReference type="Gene3D" id="3.30.420.10">
    <property type="entry name" value="Ribonuclease H-like superfamily/Ribonuclease H"/>
    <property type="match status" value="1"/>
</dbReference>
<dbReference type="EnsemblMetazoa" id="RPRC003466-RA">
    <property type="protein sequence ID" value="RPRC003466-PA"/>
    <property type="gene ID" value="RPRC003466"/>
</dbReference>
<dbReference type="Pfam" id="PF13358">
    <property type="entry name" value="DDE_3"/>
    <property type="match status" value="1"/>
</dbReference>
<evidence type="ECO:0000259" key="1">
    <source>
        <dbReference type="Pfam" id="PF13358"/>
    </source>
</evidence>
<sequence>MNLRPRKQATGPLLTVDHRRAHLEFAREHRNWSENDWRNVLFSDESRFALYAPDGRRRVYRRPGERYAPCNISGRLPFGGGSVMVWAGFSMGAHTELHVFNRAILNADLYVREILQQYVIPYAPFIGENFIFMQDNARPHTAVCVVQYLQNTSIRVLRWPARSPDLNPIEHLWDELDIPTKNSPLGSSPEIEVAIGWDNGSLSTFPENFCPGNLEQLSLYVPGNHLVENTYLADVAEEQLLAELAKCLLKKEPKYYKNMQKKL</sequence>
<dbReference type="Proteomes" id="UP000015103">
    <property type="component" value="Unassembled WGS sequence"/>
</dbReference>
<dbReference type="AlphaFoldDB" id="T1HHE3"/>
<dbReference type="eggNOG" id="ENOG502RZ9M">
    <property type="taxonomic scope" value="Eukaryota"/>
</dbReference>
<evidence type="ECO:0000313" key="2">
    <source>
        <dbReference type="EnsemblMetazoa" id="RPRC003466-PA"/>
    </source>
</evidence>
<dbReference type="InterPro" id="IPR038717">
    <property type="entry name" value="Tc1-like_DDE_dom"/>
</dbReference>
<dbReference type="HOGENOM" id="CLU_1058914_0_0_1"/>
<accession>T1HHE3</accession>
<dbReference type="PANTHER" id="PTHR23022:SF135">
    <property type="entry name" value="SI:DKEY-77F5.3"/>
    <property type="match status" value="1"/>
</dbReference>
<dbReference type="PANTHER" id="PTHR23022">
    <property type="entry name" value="TRANSPOSABLE ELEMENT-RELATED"/>
    <property type="match status" value="1"/>
</dbReference>
<name>T1HHE3_RHOPR</name>
<proteinExistence type="predicted"/>
<dbReference type="GO" id="GO:0003676">
    <property type="term" value="F:nucleic acid binding"/>
    <property type="evidence" value="ECO:0007669"/>
    <property type="project" value="InterPro"/>
</dbReference>
<reference evidence="2" key="1">
    <citation type="submission" date="2015-05" db="UniProtKB">
        <authorList>
            <consortium name="EnsemblMetazoa"/>
        </authorList>
    </citation>
    <scope>IDENTIFICATION</scope>
</reference>
<dbReference type="VEuPathDB" id="VectorBase:RPRC003466"/>
<dbReference type="STRING" id="13249.T1HHE3"/>
<dbReference type="OMA" id="THILDHE"/>
<dbReference type="InterPro" id="IPR052338">
    <property type="entry name" value="Transposase_5"/>
</dbReference>
<dbReference type="InterPro" id="IPR036397">
    <property type="entry name" value="RNaseH_sf"/>
</dbReference>
<dbReference type="EMBL" id="ACPB03022548">
    <property type="status" value="NOT_ANNOTATED_CDS"/>
    <property type="molecule type" value="Genomic_DNA"/>
</dbReference>
<organism evidence="2 3">
    <name type="scientific">Rhodnius prolixus</name>
    <name type="common">Triatomid bug</name>
    <dbReference type="NCBI Taxonomy" id="13249"/>
    <lineage>
        <taxon>Eukaryota</taxon>
        <taxon>Metazoa</taxon>
        <taxon>Ecdysozoa</taxon>
        <taxon>Arthropoda</taxon>
        <taxon>Hexapoda</taxon>
        <taxon>Insecta</taxon>
        <taxon>Pterygota</taxon>
        <taxon>Neoptera</taxon>
        <taxon>Paraneoptera</taxon>
        <taxon>Hemiptera</taxon>
        <taxon>Heteroptera</taxon>
        <taxon>Panheteroptera</taxon>
        <taxon>Cimicomorpha</taxon>
        <taxon>Reduviidae</taxon>
        <taxon>Triatominae</taxon>
        <taxon>Rhodnius</taxon>
    </lineage>
</organism>
<protein>
    <submittedName>
        <fullName evidence="2">DDE_3 domain-containing protein</fullName>
    </submittedName>
</protein>
<feature type="domain" description="Tc1-like transposase DDE" evidence="1">
    <location>
        <begin position="40"/>
        <end position="176"/>
    </location>
</feature>
<keyword evidence="3" id="KW-1185">Reference proteome</keyword>